<gene>
    <name evidence="3" type="ORF">A3H78_01605</name>
</gene>
<evidence type="ECO:0000259" key="1">
    <source>
        <dbReference type="Pfam" id="PF00534"/>
    </source>
</evidence>
<evidence type="ECO:0000313" key="3">
    <source>
        <dbReference type="EMBL" id="OGK54562.1"/>
    </source>
</evidence>
<sequence length="341" mass="39059">MHDSFKFPVVKFFSPYDLVNISGETLGKSLRWIFNRTLADSHFLFGLEHWVRQHGPIDIAHIAETHYGYGLQAIEMKKKGLIKKIVSTCWETIPFNNESVTKKTKMKHIIRANIDHFICPTQRAKDALIQEGVDASKITVIRVGVDIKRFKPKINKKLSKKSITKLLFVGRLVEEKGINDLIDCFSQLVKNQNIALTLAGSGPMEIPINRLIGVNKWEKKVKIVQSKYEDMPRLYQDHDILIVPSKTTNTWEEQYGMVLVEAMACGLPIVAYDSGAISEVLESAGILVKEGDKKDLYQAVKMFIDDEFSRYKYSLMAIKRAKDEFDSRKIAKQIEQIYNME</sequence>
<protein>
    <recommendedName>
        <fullName evidence="5">Glycosyl transferase family 1 domain-containing protein</fullName>
    </recommendedName>
</protein>
<comment type="caution">
    <text evidence="3">The sequence shown here is derived from an EMBL/GenBank/DDBJ whole genome shotgun (WGS) entry which is preliminary data.</text>
</comment>
<reference evidence="3 4" key="1">
    <citation type="journal article" date="2016" name="Nat. Commun.">
        <title>Thousands of microbial genomes shed light on interconnected biogeochemical processes in an aquifer system.</title>
        <authorList>
            <person name="Anantharaman K."/>
            <person name="Brown C.T."/>
            <person name="Hug L.A."/>
            <person name="Sharon I."/>
            <person name="Castelle C.J."/>
            <person name="Probst A.J."/>
            <person name="Thomas B.C."/>
            <person name="Singh A."/>
            <person name="Wilkins M.J."/>
            <person name="Karaoz U."/>
            <person name="Brodie E.L."/>
            <person name="Williams K.H."/>
            <person name="Hubbard S.S."/>
            <person name="Banfield J.F."/>
        </authorList>
    </citation>
    <scope>NUCLEOTIDE SEQUENCE [LARGE SCALE GENOMIC DNA]</scope>
</reference>
<dbReference type="Gene3D" id="3.40.50.2000">
    <property type="entry name" value="Glycogen Phosphorylase B"/>
    <property type="match status" value="2"/>
</dbReference>
<dbReference type="SUPFAM" id="SSF53756">
    <property type="entry name" value="UDP-Glycosyltransferase/glycogen phosphorylase"/>
    <property type="match status" value="1"/>
</dbReference>
<organism evidence="3 4">
    <name type="scientific">Candidatus Roizmanbacteria bacterium RIFCSPLOWO2_02_FULL_36_11</name>
    <dbReference type="NCBI Taxonomy" id="1802071"/>
    <lineage>
        <taxon>Bacteria</taxon>
        <taxon>Candidatus Roizmaniibacteriota</taxon>
    </lineage>
</organism>
<feature type="domain" description="Glycosyl transferase family 1" evidence="1">
    <location>
        <begin position="155"/>
        <end position="318"/>
    </location>
</feature>
<accession>A0A1F7JG54</accession>
<dbReference type="PANTHER" id="PTHR45947">
    <property type="entry name" value="SULFOQUINOVOSYL TRANSFERASE SQD2"/>
    <property type="match status" value="1"/>
</dbReference>
<feature type="domain" description="Glycosyltransferase subfamily 4-like N-terminal" evidence="2">
    <location>
        <begin position="26"/>
        <end position="149"/>
    </location>
</feature>
<dbReference type="Proteomes" id="UP000177418">
    <property type="component" value="Unassembled WGS sequence"/>
</dbReference>
<dbReference type="AlphaFoldDB" id="A0A1F7JG54"/>
<name>A0A1F7JG54_9BACT</name>
<proteinExistence type="predicted"/>
<dbReference type="PANTHER" id="PTHR45947:SF3">
    <property type="entry name" value="SULFOQUINOVOSYL TRANSFERASE SQD2"/>
    <property type="match status" value="1"/>
</dbReference>
<dbReference type="GO" id="GO:0016757">
    <property type="term" value="F:glycosyltransferase activity"/>
    <property type="evidence" value="ECO:0007669"/>
    <property type="project" value="InterPro"/>
</dbReference>
<dbReference type="EMBL" id="MGAV01000014">
    <property type="protein sequence ID" value="OGK54562.1"/>
    <property type="molecule type" value="Genomic_DNA"/>
</dbReference>
<dbReference type="Pfam" id="PF13439">
    <property type="entry name" value="Glyco_transf_4"/>
    <property type="match status" value="1"/>
</dbReference>
<evidence type="ECO:0008006" key="5">
    <source>
        <dbReference type="Google" id="ProtNLM"/>
    </source>
</evidence>
<dbReference type="InterPro" id="IPR001296">
    <property type="entry name" value="Glyco_trans_1"/>
</dbReference>
<dbReference type="InterPro" id="IPR028098">
    <property type="entry name" value="Glyco_trans_4-like_N"/>
</dbReference>
<dbReference type="CDD" id="cd03801">
    <property type="entry name" value="GT4_PimA-like"/>
    <property type="match status" value="1"/>
</dbReference>
<evidence type="ECO:0000259" key="2">
    <source>
        <dbReference type="Pfam" id="PF13439"/>
    </source>
</evidence>
<dbReference type="Pfam" id="PF00534">
    <property type="entry name" value="Glycos_transf_1"/>
    <property type="match status" value="1"/>
</dbReference>
<dbReference type="InterPro" id="IPR050194">
    <property type="entry name" value="Glycosyltransferase_grp1"/>
</dbReference>
<evidence type="ECO:0000313" key="4">
    <source>
        <dbReference type="Proteomes" id="UP000177418"/>
    </source>
</evidence>